<dbReference type="InterPro" id="IPR006896">
    <property type="entry name" value="Sec23/24_trunk_dom"/>
</dbReference>
<dbReference type="EMBL" id="BLIY01000007">
    <property type="protein sequence ID" value="GFE53772.1"/>
    <property type="molecule type" value="Genomic_DNA"/>
</dbReference>
<dbReference type="SUPFAM" id="SSF82754">
    <property type="entry name" value="C-terminal, gelsolin-like domain of Sec23/24"/>
    <property type="match status" value="1"/>
</dbReference>
<feature type="compositionally biased region" description="Low complexity" evidence="1">
    <location>
        <begin position="81"/>
        <end position="94"/>
    </location>
</feature>
<dbReference type="Pfam" id="PF00626">
    <property type="entry name" value="Gelsolin"/>
    <property type="match status" value="1"/>
</dbReference>
<dbReference type="Proteomes" id="UP001057455">
    <property type="component" value="Unassembled WGS sequence"/>
</dbReference>
<dbReference type="InterPro" id="IPR036174">
    <property type="entry name" value="Znf_Sec23_Sec24_sf"/>
</dbReference>
<sequence>MSPVDSKGGPPPPGDKDSEHRGPGRKLDYRKHHAFVHRKGVSTGGLSSIIVARSTSNSDVDLPIPSSSQNPPKDPPLSKVPSTGSDGTGPSSSDPSRRRRTISNGSDYNGSDIGYVDRELEKQIYSYGPYTPNKIDNRQVPRPVSNVNETDTESSSAATLVPSFSDTKPSESCSKRFLSLTLNEVPIYGDTLKRIKIPLAVVVQPFAEEVDVKVPVVDLVSAIGEPELSKQNLIRCPRCQVYFNPGMESDARLTYRICNFCYNGFTLTESESQALVSLKADVSKEAPVAPVMQGSVDFVAPARYYMPNPDDTKSITSQFSSLMSRANELSSKLPLIGSRFGSNDQVVYFTYGASDAGKAGLKSPADSKNHVATANGSTPFGTTGDQPSPLCANHTDSVATIATSLGLNTASLPVYVIAVDVTATSSAMDLRNCVISSLRSAFDVCAQKRTTVRFCVLAFDCVVYLFDRRDGIFNVNVVSEVSELFSPACAQELFLEFNGENINEVYEYLDKIASVSITPSGSLSCGNFALSVAIQLLADASLPGTVSIFYAQPPEVGLGHCPKPSLATDFSMEESMKIVYDGMIQQCYEHAIAVDVYICAVQERMAADIPLQYICQQTAGSCFYFSSFNAVANGSRIRNNFERLFTVPHGYKCELKLRTSRPVGIQGSYCPFHNMRSYIDKSSMRVPRLTPDTAICFHLSVDDLVSDKREIYIQLACMYSSSLTGQRLVRVHTQSSKVSTNIHSIFKSACCDTLVNFYARKLVYNMIRSGLNIKKKILDEVIAILACYRKLCAPSTPDNQLILPDNLKYLPCSLNSLFKIVNSGEQGIEFLQKMFRILLAPVPETMYIYSRCYCLHRSVYDSNETAPIGGWDFYCSPIPSSVTQVYSDGIYLIDDGQKLVLYFGPHVRWSLLQELFGQELMLDERTSNSVYIRNDTESGRNLLDAIDRVKGTHVGVRALDIKILPYASRHHRLIKLLLLEDESGGEMSYINFLVHLHKMIRQSLEDVIG</sequence>
<dbReference type="Gene3D" id="2.60.40.1670">
    <property type="entry name" value="beta-sandwich domain of Sec23/24"/>
    <property type="match status" value="1"/>
</dbReference>
<gene>
    <name evidence="6" type="ORF">BaOVIS_011760</name>
</gene>
<evidence type="ECO:0000313" key="6">
    <source>
        <dbReference type="EMBL" id="GFE53772.1"/>
    </source>
</evidence>
<dbReference type="GO" id="GO:0006886">
    <property type="term" value="P:intracellular protein transport"/>
    <property type="evidence" value="ECO:0007669"/>
    <property type="project" value="InterPro"/>
</dbReference>
<accession>A0A9W5WUZ6</accession>
<dbReference type="PANTHER" id="PTHR13803">
    <property type="entry name" value="SEC24-RELATED PROTEIN"/>
    <property type="match status" value="1"/>
</dbReference>
<feature type="compositionally biased region" description="Basic and acidic residues" evidence="1">
    <location>
        <begin position="14"/>
        <end position="27"/>
    </location>
</feature>
<dbReference type="Gene3D" id="3.40.50.410">
    <property type="entry name" value="von Willebrand factor, type A domain"/>
    <property type="match status" value="1"/>
</dbReference>
<dbReference type="Pfam" id="PF04815">
    <property type="entry name" value="Sec23_helical"/>
    <property type="match status" value="1"/>
</dbReference>
<dbReference type="SUPFAM" id="SSF81995">
    <property type="entry name" value="beta-sandwich domain of Sec23/24"/>
    <property type="match status" value="1"/>
</dbReference>
<dbReference type="InterPro" id="IPR006900">
    <property type="entry name" value="Sec23/24_helical_dom"/>
</dbReference>
<feature type="domain" description="Sec23/Sec24 helical" evidence="4">
    <location>
        <begin position="751"/>
        <end position="819"/>
    </location>
</feature>
<dbReference type="InterPro" id="IPR036175">
    <property type="entry name" value="Sec23/24_helical_dom_sf"/>
</dbReference>
<evidence type="ECO:0000259" key="3">
    <source>
        <dbReference type="Pfam" id="PF04811"/>
    </source>
</evidence>
<dbReference type="SUPFAM" id="SSF82919">
    <property type="entry name" value="Zn-finger domain of Sec23/24"/>
    <property type="match status" value="1"/>
</dbReference>
<dbReference type="Gene3D" id="3.40.20.10">
    <property type="entry name" value="Severin"/>
    <property type="match status" value="1"/>
</dbReference>
<dbReference type="Pfam" id="PF04811">
    <property type="entry name" value="Sec23_trunk"/>
    <property type="match status" value="1"/>
</dbReference>
<evidence type="ECO:0000256" key="1">
    <source>
        <dbReference type="SAM" id="MobiDB-lite"/>
    </source>
</evidence>
<dbReference type="GO" id="GO:0000149">
    <property type="term" value="F:SNARE binding"/>
    <property type="evidence" value="ECO:0007669"/>
    <property type="project" value="TreeGrafter"/>
</dbReference>
<feature type="compositionally biased region" description="Basic residues" evidence="1">
    <location>
        <begin position="28"/>
        <end position="40"/>
    </location>
</feature>
<feature type="region of interest" description="Disordered" evidence="1">
    <location>
        <begin position="132"/>
        <end position="165"/>
    </location>
</feature>
<evidence type="ECO:0000259" key="2">
    <source>
        <dbReference type="Pfam" id="PF00626"/>
    </source>
</evidence>
<organism evidence="6 7">
    <name type="scientific">Babesia ovis</name>
    <dbReference type="NCBI Taxonomy" id="5869"/>
    <lineage>
        <taxon>Eukaryota</taxon>
        <taxon>Sar</taxon>
        <taxon>Alveolata</taxon>
        <taxon>Apicomplexa</taxon>
        <taxon>Aconoidasida</taxon>
        <taxon>Piroplasmida</taxon>
        <taxon>Babesiidae</taxon>
        <taxon>Babesia</taxon>
    </lineage>
</organism>
<evidence type="ECO:0000313" key="7">
    <source>
        <dbReference type="Proteomes" id="UP001057455"/>
    </source>
</evidence>
<dbReference type="GO" id="GO:0030127">
    <property type="term" value="C:COPII vesicle coat"/>
    <property type="evidence" value="ECO:0007669"/>
    <property type="project" value="InterPro"/>
</dbReference>
<protein>
    <submittedName>
        <fullName evidence="6">Transport sec24-like</fullName>
    </submittedName>
</protein>
<dbReference type="InterPro" id="IPR007123">
    <property type="entry name" value="Gelsolin-like_dom"/>
</dbReference>
<keyword evidence="7" id="KW-1185">Reference proteome</keyword>
<name>A0A9W5WUZ6_BABOV</name>
<reference evidence="6" key="1">
    <citation type="submission" date="2019-12" db="EMBL/GenBank/DDBJ databases">
        <title>Genome sequence of Babesia ovis.</title>
        <authorList>
            <person name="Yamagishi J."/>
            <person name="Sevinc F."/>
            <person name="Xuan X."/>
        </authorList>
    </citation>
    <scope>NUCLEOTIDE SEQUENCE</scope>
    <source>
        <strain evidence="6">Selcuk</strain>
    </source>
</reference>
<dbReference type="InterPro" id="IPR050550">
    <property type="entry name" value="SEC23_SEC24_subfamily"/>
</dbReference>
<dbReference type="Gene3D" id="2.30.30.380">
    <property type="entry name" value="Zn-finger domain of Sec23/24"/>
    <property type="match status" value="1"/>
</dbReference>
<feature type="region of interest" description="Disordered" evidence="1">
    <location>
        <begin position="1"/>
        <end position="113"/>
    </location>
</feature>
<dbReference type="Gene3D" id="1.20.120.730">
    <property type="entry name" value="Sec23/Sec24 helical domain"/>
    <property type="match status" value="1"/>
</dbReference>
<dbReference type="InterPro" id="IPR029006">
    <property type="entry name" value="ADF-H/Gelsolin-like_dom_sf"/>
</dbReference>
<feature type="domain" description="Sec23/Sec24 trunk" evidence="3">
    <location>
        <begin position="413"/>
        <end position="645"/>
    </location>
</feature>
<dbReference type="GO" id="GO:0008270">
    <property type="term" value="F:zinc ion binding"/>
    <property type="evidence" value="ECO:0007669"/>
    <property type="project" value="InterPro"/>
</dbReference>
<dbReference type="InterPro" id="IPR036465">
    <property type="entry name" value="vWFA_dom_sf"/>
</dbReference>
<feature type="domain" description="Sec23/Sec24 beta-sandwich" evidence="5">
    <location>
        <begin position="650"/>
        <end position="738"/>
    </location>
</feature>
<feature type="domain" description="Gelsolin-like" evidence="2">
    <location>
        <begin position="877"/>
        <end position="925"/>
    </location>
</feature>
<comment type="caution">
    <text evidence="6">The sequence shown here is derived from an EMBL/GenBank/DDBJ whole genome shotgun (WGS) entry which is preliminary data.</text>
</comment>
<dbReference type="InterPro" id="IPR012990">
    <property type="entry name" value="Beta-sandwich_Sec23_24"/>
</dbReference>
<dbReference type="SUPFAM" id="SSF53300">
    <property type="entry name" value="vWA-like"/>
    <property type="match status" value="1"/>
</dbReference>
<dbReference type="OrthoDB" id="49016at2759"/>
<feature type="compositionally biased region" description="Polar residues" evidence="1">
    <location>
        <begin position="145"/>
        <end position="165"/>
    </location>
</feature>
<feature type="compositionally biased region" description="Polar residues" evidence="1">
    <location>
        <begin position="53"/>
        <end position="71"/>
    </location>
</feature>
<evidence type="ECO:0000259" key="4">
    <source>
        <dbReference type="Pfam" id="PF04815"/>
    </source>
</evidence>
<dbReference type="AlphaFoldDB" id="A0A9W5WUZ6"/>
<dbReference type="GO" id="GO:0070971">
    <property type="term" value="C:endoplasmic reticulum exit site"/>
    <property type="evidence" value="ECO:0007669"/>
    <property type="project" value="TreeGrafter"/>
</dbReference>
<dbReference type="GO" id="GO:0090110">
    <property type="term" value="P:COPII-coated vesicle cargo loading"/>
    <property type="evidence" value="ECO:0007669"/>
    <property type="project" value="TreeGrafter"/>
</dbReference>
<dbReference type="InterPro" id="IPR036180">
    <property type="entry name" value="Gelsolin-like_dom_sf"/>
</dbReference>
<proteinExistence type="predicted"/>
<dbReference type="Pfam" id="PF08033">
    <property type="entry name" value="Sec23_BS"/>
    <property type="match status" value="1"/>
</dbReference>
<dbReference type="SUPFAM" id="SSF81811">
    <property type="entry name" value="Helical domain of Sec23/24"/>
    <property type="match status" value="1"/>
</dbReference>
<evidence type="ECO:0000259" key="5">
    <source>
        <dbReference type="Pfam" id="PF08033"/>
    </source>
</evidence>